<accession>A0A6A6SZ30</accession>
<gene>
    <name evidence="3" type="ORF">K491DRAFT_52390</name>
</gene>
<keyword evidence="4" id="KW-1185">Reference proteome</keyword>
<evidence type="ECO:0000313" key="4">
    <source>
        <dbReference type="Proteomes" id="UP000799324"/>
    </source>
</evidence>
<evidence type="ECO:0008006" key="5">
    <source>
        <dbReference type="Google" id="ProtNLM"/>
    </source>
</evidence>
<protein>
    <recommendedName>
        <fullName evidence="5">F-box domain-containing protein</fullName>
    </recommendedName>
</protein>
<name>A0A6A6SZ30_9PLEO</name>
<dbReference type="Proteomes" id="UP000799324">
    <property type="component" value="Unassembled WGS sequence"/>
</dbReference>
<dbReference type="OrthoDB" id="3792649at2759"/>
<reference evidence="3" key="1">
    <citation type="journal article" date="2020" name="Stud. Mycol.">
        <title>101 Dothideomycetes genomes: a test case for predicting lifestyles and emergence of pathogens.</title>
        <authorList>
            <person name="Haridas S."/>
            <person name="Albert R."/>
            <person name="Binder M."/>
            <person name="Bloem J."/>
            <person name="Labutti K."/>
            <person name="Salamov A."/>
            <person name="Andreopoulos B."/>
            <person name="Baker S."/>
            <person name="Barry K."/>
            <person name="Bills G."/>
            <person name="Bluhm B."/>
            <person name="Cannon C."/>
            <person name="Castanera R."/>
            <person name="Culley D."/>
            <person name="Daum C."/>
            <person name="Ezra D."/>
            <person name="Gonzalez J."/>
            <person name="Henrissat B."/>
            <person name="Kuo A."/>
            <person name="Liang C."/>
            <person name="Lipzen A."/>
            <person name="Lutzoni F."/>
            <person name="Magnuson J."/>
            <person name="Mondo S."/>
            <person name="Nolan M."/>
            <person name="Ohm R."/>
            <person name="Pangilinan J."/>
            <person name="Park H.-J."/>
            <person name="Ramirez L."/>
            <person name="Alfaro M."/>
            <person name="Sun H."/>
            <person name="Tritt A."/>
            <person name="Yoshinaga Y."/>
            <person name="Zwiers L.-H."/>
            <person name="Turgeon B."/>
            <person name="Goodwin S."/>
            <person name="Spatafora J."/>
            <person name="Crous P."/>
            <person name="Grigoriev I."/>
        </authorList>
    </citation>
    <scope>NUCLEOTIDE SEQUENCE</scope>
    <source>
        <strain evidence="3">CBS 122681</strain>
    </source>
</reference>
<keyword evidence="2" id="KW-0732">Signal</keyword>
<evidence type="ECO:0000256" key="1">
    <source>
        <dbReference type="SAM" id="MobiDB-lite"/>
    </source>
</evidence>
<evidence type="ECO:0000256" key="2">
    <source>
        <dbReference type="SAM" id="SignalP"/>
    </source>
</evidence>
<feature type="chain" id="PRO_5025509007" description="F-box domain-containing protein" evidence="2">
    <location>
        <begin position="16"/>
        <end position="500"/>
    </location>
</feature>
<evidence type="ECO:0000313" key="3">
    <source>
        <dbReference type="EMBL" id="KAF2652297.1"/>
    </source>
</evidence>
<feature type="signal peptide" evidence="2">
    <location>
        <begin position="1"/>
        <end position="15"/>
    </location>
</feature>
<dbReference type="EMBL" id="MU004405">
    <property type="protein sequence ID" value="KAF2652297.1"/>
    <property type="molecule type" value="Genomic_DNA"/>
</dbReference>
<feature type="region of interest" description="Disordered" evidence="1">
    <location>
        <begin position="446"/>
        <end position="500"/>
    </location>
</feature>
<dbReference type="AlphaFoldDB" id="A0A6A6SZ30"/>
<proteinExistence type="predicted"/>
<feature type="compositionally biased region" description="Polar residues" evidence="1">
    <location>
        <begin position="468"/>
        <end position="490"/>
    </location>
</feature>
<organism evidence="3 4">
    <name type="scientific">Lophiostoma macrostomum CBS 122681</name>
    <dbReference type="NCBI Taxonomy" id="1314788"/>
    <lineage>
        <taxon>Eukaryota</taxon>
        <taxon>Fungi</taxon>
        <taxon>Dikarya</taxon>
        <taxon>Ascomycota</taxon>
        <taxon>Pezizomycotina</taxon>
        <taxon>Dothideomycetes</taxon>
        <taxon>Pleosporomycetidae</taxon>
        <taxon>Pleosporales</taxon>
        <taxon>Lophiostomataceae</taxon>
        <taxon>Lophiostoma</taxon>
    </lineage>
</organism>
<sequence>MGLSTFWSFPRSFLSSSLWLYPFTTPTNAPFSSSCSKAHATTHPNAYLTAQNSTTSPLHALPAELLLHIDTFLPSTPKVPRTAKMAFRATCRRFYIVLPLPMNKEKCARRGNEGVRVMSVGNRDADGEGMAGRSVPIKKNRVEGWSDIDRRAYSQLLARARFRRLCEAEREHVTPSNGDVLVCCLCEDVHRVECFSAKDRGMEPEIRVCLGVQGVLEICPHLRVTWMALRVGGKRRDVVCSRGHGMVGDRDSLGGSVGSWKEKGCAEVRLIQGEGGIGDGKGKGKGDTESKIRAEFKILEISRRTVGKGDQEAEDLDRDRLSRKRIIDAVSKSAWRICPHIHTANANTWLPDTIPISHRPSDNETPCSSRCGYGHWCRFIHSSIQPAYSCPAPDCDTKLTLFRSSIFTDDFTKDYLSLRIDRKLGMLARADDKRWMAQITEVSQLEEDRSKWQQLPSPVEESEEAQRSDNAVCTTDIATWRQRQQPSHTSGPFRLKRCVG</sequence>